<dbReference type="PANTHER" id="PTHR14098:SF16">
    <property type="entry name" value="SH2 DOMAIN-CONTAINING PROTEIN 6"/>
    <property type="match status" value="1"/>
</dbReference>
<gene>
    <name evidence="6" type="primary">SH2D6</name>
</gene>
<feature type="region of interest" description="Disordered" evidence="3">
    <location>
        <begin position="192"/>
        <end position="229"/>
    </location>
</feature>
<evidence type="ECO:0000256" key="3">
    <source>
        <dbReference type="SAM" id="MobiDB-lite"/>
    </source>
</evidence>
<feature type="region of interest" description="Disordered" evidence="3">
    <location>
        <begin position="112"/>
        <end position="131"/>
    </location>
</feature>
<feature type="domain" description="SH2" evidence="4">
    <location>
        <begin position="317"/>
        <end position="380"/>
    </location>
</feature>
<sequence length="594" mass="63045">MVRLSSGAPQVHRPRTLGKERPLSCTDTPLLSSLTLSRTSSVGASPDSPAWRKDAPHSCPLPGPGTWRCNHPFWKAQEEEEEEEDKYELPPCEALPLSLAPAHLPGVEEDSLYLDHPLSPSKSPPPQPEPEMLKAALSLQEAVKQGWPVGRRELGAPARVVPGPPKKPDEDVYLECEPNAVSALTQTLSSQVLTPPVPLPRTSVVPRPTPAPQEARNGAANAASKGSAAKQETPSLYLEIIPHSEVTCGLAAGRRASLSSVAPTWSTSAAETQSGEGGHEHRSLQPGLCAPSPPPCPGTSPSSCGVFQDGSLLGQPWYSGNCDRHAVESALLRFQKDGAYTVRPSSGPHGSQPFTLAVLLHGRVFNIPIRQLDGGRHYALGREGKNHEEVQSQEGCLRPGTGQQNGSGASWGKQEGKYLGKCQRAPSPSPQFPQEASPGTRLKGLTDALPPCPALLLCGRHYPALHAAAPAPRGQTQRQPAAHLPALPHQALTPQRKYTPTSGPIVCSLSRLPWAVSQVSTPPGPPCPLPQSLQALMRGIGKGCPETERASEIPPHVHPEPGSATRCCISKAGEQGSGRAPIPSPQEWLCLPIY</sequence>
<proteinExistence type="predicted"/>
<dbReference type="Gene3D" id="3.30.505.10">
    <property type="entry name" value="SH2 domain"/>
    <property type="match status" value="1"/>
</dbReference>
<feature type="region of interest" description="Disordered" evidence="3">
    <location>
        <begin position="545"/>
        <end position="564"/>
    </location>
</feature>
<evidence type="ECO:0000313" key="5">
    <source>
        <dbReference type="Proteomes" id="UP001652662"/>
    </source>
</evidence>
<dbReference type="PANTHER" id="PTHR14098">
    <property type="entry name" value="SH2 DOMAIN CONTAINING PROTEIN"/>
    <property type="match status" value="1"/>
</dbReference>
<accession>A0ABM4KJF8</accession>
<dbReference type="GeneID" id="103548274"/>
<dbReference type="InterPro" id="IPR051751">
    <property type="entry name" value="Immunoreceptor_sig_adapters"/>
</dbReference>
<dbReference type="InterPro" id="IPR036860">
    <property type="entry name" value="SH2_dom_sf"/>
</dbReference>
<dbReference type="RefSeq" id="XP_070428318.1">
    <property type="nucleotide sequence ID" value="XM_070572217.1"/>
</dbReference>
<evidence type="ECO:0000259" key="4">
    <source>
        <dbReference type="PROSITE" id="PS50001"/>
    </source>
</evidence>
<protein>
    <submittedName>
        <fullName evidence="6">SH2 domain-containing protein 6 isoform X1</fullName>
    </submittedName>
</protein>
<name>A0ABM4KJF8_EQUPR</name>
<feature type="region of interest" description="Disordered" evidence="3">
    <location>
        <begin position="420"/>
        <end position="439"/>
    </location>
</feature>
<dbReference type="Proteomes" id="UP001652662">
    <property type="component" value="Chromosome 14"/>
</dbReference>
<dbReference type="InterPro" id="IPR000980">
    <property type="entry name" value="SH2"/>
</dbReference>
<keyword evidence="1 2" id="KW-0727">SH2 domain</keyword>
<feature type="region of interest" description="Disordered" evidence="3">
    <location>
        <begin position="1"/>
        <end position="70"/>
    </location>
</feature>
<feature type="compositionally biased region" description="Basic and acidic residues" evidence="3">
    <location>
        <begin position="545"/>
        <end position="559"/>
    </location>
</feature>
<feature type="compositionally biased region" description="Polar residues" evidence="3">
    <location>
        <begin position="261"/>
        <end position="274"/>
    </location>
</feature>
<evidence type="ECO:0000313" key="6">
    <source>
        <dbReference type="RefSeq" id="XP_070428318.1"/>
    </source>
</evidence>
<feature type="region of interest" description="Disordered" evidence="3">
    <location>
        <begin position="261"/>
        <end position="302"/>
    </location>
</feature>
<feature type="compositionally biased region" description="Low complexity" evidence="3">
    <location>
        <begin position="217"/>
        <end position="229"/>
    </location>
</feature>
<keyword evidence="5" id="KW-1185">Reference proteome</keyword>
<organism evidence="5 6">
    <name type="scientific">Equus przewalskii</name>
    <name type="common">Przewalski's horse</name>
    <name type="synonym">Equus caballus przewalskii</name>
    <dbReference type="NCBI Taxonomy" id="9798"/>
    <lineage>
        <taxon>Eukaryota</taxon>
        <taxon>Metazoa</taxon>
        <taxon>Chordata</taxon>
        <taxon>Craniata</taxon>
        <taxon>Vertebrata</taxon>
        <taxon>Euteleostomi</taxon>
        <taxon>Mammalia</taxon>
        <taxon>Eutheria</taxon>
        <taxon>Laurasiatheria</taxon>
        <taxon>Perissodactyla</taxon>
        <taxon>Equidae</taxon>
        <taxon>Equus</taxon>
    </lineage>
</organism>
<feature type="compositionally biased region" description="Low complexity" evidence="3">
    <location>
        <begin position="23"/>
        <end position="41"/>
    </location>
</feature>
<dbReference type="PROSITE" id="PS50001">
    <property type="entry name" value="SH2"/>
    <property type="match status" value="1"/>
</dbReference>
<feature type="region of interest" description="Disordered" evidence="3">
    <location>
        <begin position="387"/>
        <end position="414"/>
    </location>
</feature>
<evidence type="ECO:0000256" key="1">
    <source>
        <dbReference type="ARBA" id="ARBA00022999"/>
    </source>
</evidence>
<dbReference type="SUPFAM" id="SSF55550">
    <property type="entry name" value="SH2 domain"/>
    <property type="match status" value="1"/>
</dbReference>
<evidence type="ECO:0000256" key="2">
    <source>
        <dbReference type="PROSITE-ProRule" id="PRU00191"/>
    </source>
</evidence>
<reference evidence="6" key="1">
    <citation type="submission" date="2025-08" db="UniProtKB">
        <authorList>
            <consortium name="RefSeq"/>
        </authorList>
    </citation>
    <scope>IDENTIFICATION</scope>
    <source>
        <tissue evidence="6">Blood</tissue>
    </source>
</reference>
<dbReference type="Pfam" id="PF00017">
    <property type="entry name" value="SH2"/>
    <property type="match status" value="1"/>
</dbReference>